<dbReference type="Gene3D" id="3.40.950.10">
    <property type="entry name" value="Fe-only Hydrogenase (Larger Subunit), Chain L, domain 3"/>
    <property type="match status" value="1"/>
</dbReference>
<accession>A0ABR7D1Z3</accession>
<feature type="domain" description="4Fe-4S ferredoxin-type" evidence="5">
    <location>
        <begin position="35"/>
        <end position="64"/>
    </location>
</feature>
<dbReference type="SUPFAM" id="SSF53920">
    <property type="entry name" value="Fe-only hydrogenase"/>
    <property type="match status" value="1"/>
</dbReference>
<dbReference type="PANTHER" id="PTHR43560">
    <property type="entry name" value="ION-TRANSLOCATING OXIDOREDUCTASE COMPLEX SUBUNIT B"/>
    <property type="match status" value="1"/>
</dbReference>
<dbReference type="Pfam" id="PF13187">
    <property type="entry name" value="Fer4_9"/>
    <property type="match status" value="1"/>
</dbReference>
<keyword evidence="4" id="KW-0411">Iron-sulfur</keyword>
<dbReference type="EMBL" id="JACOOH010000005">
    <property type="protein sequence ID" value="MBC5621958.1"/>
    <property type="molecule type" value="Genomic_DNA"/>
</dbReference>
<dbReference type="RefSeq" id="WP_186976370.1">
    <property type="nucleotide sequence ID" value="NZ_JACOOH010000005.1"/>
</dbReference>
<reference evidence="7 8" key="1">
    <citation type="submission" date="2020-08" db="EMBL/GenBank/DDBJ databases">
        <title>Genome public.</title>
        <authorList>
            <person name="Liu C."/>
            <person name="Sun Q."/>
        </authorList>
    </citation>
    <scope>NUCLEOTIDE SEQUENCE [LARGE SCALE GENOMIC DNA]</scope>
    <source>
        <strain evidence="7 8">NSJ-56</strain>
    </source>
</reference>
<evidence type="ECO:0000313" key="8">
    <source>
        <dbReference type="Proteomes" id="UP000646484"/>
    </source>
</evidence>
<evidence type="ECO:0000256" key="1">
    <source>
        <dbReference type="ARBA" id="ARBA00022485"/>
    </source>
</evidence>
<dbReference type="Gene3D" id="3.30.70.20">
    <property type="match status" value="1"/>
</dbReference>
<feature type="domain" description="4Fe-4S ferredoxin-type" evidence="5">
    <location>
        <begin position="6"/>
        <end position="34"/>
    </location>
</feature>
<comment type="caution">
    <text evidence="7">The sequence shown here is derived from an EMBL/GenBank/DDBJ whole genome shotgun (WGS) entry which is preliminary data.</text>
</comment>
<keyword evidence="3" id="KW-0408">Iron</keyword>
<keyword evidence="2" id="KW-0479">Metal-binding</keyword>
<keyword evidence="8" id="KW-1185">Reference proteome</keyword>
<dbReference type="Pfam" id="PF04060">
    <property type="entry name" value="FeS"/>
    <property type="match status" value="1"/>
</dbReference>
<evidence type="ECO:0000313" key="7">
    <source>
        <dbReference type="EMBL" id="MBC5621958.1"/>
    </source>
</evidence>
<dbReference type="PANTHER" id="PTHR43560:SF1">
    <property type="entry name" value="ION-TRANSLOCATING OXIDOREDUCTASE COMPLEX SUBUNIT B"/>
    <property type="match status" value="1"/>
</dbReference>
<dbReference type="Gene3D" id="1.10.15.40">
    <property type="entry name" value="Electron transport complex subunit B, putative Fe-S cluster"/>
    <property type="match status" value="1"/>
</dbReference>
<dbReference type="InterPro" id="IPR004108">
    <property type="entry name" value="Fe_hydrogenase_lsu_C"/>
</dbReference>
<evidence type="ECO:0000256" key="3">
    <source>
        <dbReference type="ARBA" id="ARBA00023004"/>
    </source>
</evidence>
<dbReference type="PROSITE" id="PS00198">
    <property type="entry name" value="4FE4S_FER_1"/>
    <property type="match status" value="1"/>
</dbReference>
<evidence type="ECO:0000256" key="2">
    <source>
        <dbReference type="ARBA" id="ARBA00022723"/>
    </source>
</evidence>
<feature type="domain" description="4Fe-4S" evidence="6">
    <location>
        <begin position="372"/>
        <end position="431"/>
    </location>
</feature>
<protein>
    <submittedName>
        <fullName evidence="7">4Fe-4S binding protein</fullName>
    </submittedName>
</protein>
<sequence>MEPFYHALKVAPTACIGCTHCMSLCPTQAIRIQDGLATINKNACVDCGMCLKSCPRHAIYVEQDDFNQIFNFKHRIILLPTVLFGQFSEEITEQQIFAELHSMGFTQVIEVAQASGILTKAMRNYMQKNSHDRPFISAFCPAVVRLIQVRFPSLIDHIIPLKQAMDLGAIFVRKKYIDQGISPEDVGIFYVTPCAAKIAAVKSPVGDDESNIDGVINLDFIYNKIQMGLTQHRDQPVNPVSEQTYLSPESIAWALTEGEASKFEGRCLAIDEIHNVIDILEKLENDELTDIDFLELRACDHSCAGGALAVNNRFLTIERLRKRMETSEKVNRTTSDDIQQYESYLFKEGQLSGEIPPRSIEQLDENMLVAMEKMQKLNRIMGVLPQIDCGACGAPSCQTLARDVVQCKAKLNQCVFMQKILCAEDLMTPDESLELSEKTWGIKRFEK</sequence>
<proteinExistence type="predicted"/>
<dbReference type="PROSITE" id="PS51379">
    <property type="entry name" value="4FE4S_FER_2"/>
    <property type="match status" value="2"/>
</dbReference>
<dbReference type="Pfam" id="PF02906">
    <property type="entry name" value="Fe_hyd_lg_C"/>
    <property type="match status" value="1"/>
</dbReference>
<name>A0ABR7D1Z3_9BACT</name>
<evidence type="ECO:0000259" key="6">
    <source>
        <dbReference type="PROSITE" id="PS51656"/>
    </source>
</evidence>
<dbReference type="InterPro" id="IPR050395">
    <property type="entry name" value="4Fe4S_Ferredoxin_RnfB"/>
</dbReference>
<dbReference type="InterPro" id="IPR009016">
    <property type="entry name" value="Fe_hydrogenase"/>
</dbReference>
<dbReference type="Proteomes" id="UP000646484">
    <property type="component" value="Unassembled WGS sequence"/>
</dbReference>
<keyword evidence="1" id="KW-0004">4Fe-4S</keyword>
<evidence type="ECO:0000259" key="5">
    <source>
        <dbReference type="PROSITE" id="PS51379"/>
    </source>
</evidence>
<gene>
    <name evidence="7" type="ORF">H8S64_12695</name>
</gene>
<organism evidence="7 8">
    <name type="scientific">Butyricimonas hominis</name>
    <dbReference type="NCBI Taxonomy" id="2763032"/>
    <lineage>
        <taxon>Bacteria</taxon>
        <taxon>Pseudomonadati</taxon>
        <taxon>Bacteroidota</taxon>
        <taxon>Bacteroidia</taxon>
        <taxon>Bacteroidales</taxon>
        <taxon>Odoribacteraceae</taxon>
        <taxon>Butyricimonas</taxon>
    </lineage>
</organism>
<evidence type="ECO:0000256" key="4">
    <source>
        <dbReference type="ARBA" id="ARBA00023014"/>
    </source>
</evidence>
<dbReference type="InterPro" id="IPR017900">
    <property type="entry name" value="4Fe4S_Fe_S_CS"/>
</dbReference>
<dbReference type="SUPFAM" id="SSF54862">
    <property type="entry name" value="4Fe-4S ferredoxins"/>
    <property type="match status" value="1"/>
</dbReference>
<dbReference type="PROSITE" id="PS51656">
    <property type="entry name" value="4FE4S"/>
    <property type="match status" value="1"/>
</dbReference>
<dbReference type="InterPro" id="IPR007202">
    <property type="entry name" value="4Fe-4S_dom"/>
</dbReference>
<dbReference type="InterPro" id="IPR017896">
    <property type="entry name" value="4Fe4S_Fe-S-bd"/>
</dbReference>